<dbReference type="InterPro" id="IPR036852">
    <property type="entry name" value="Peptidase_S8/S53_dom_sf"/>
</dbReference>
<evidence type="ECO:0000313" key="3">
    <source>
        <dbReference type="EMBL" id="MEK9515379.1"/>
    </source>
</evidence>
<comment type="caution">
    <text evidence="3">The sequence shown here is derived from an EMBL/GenBank/DDBJ whole genome shotgun (WGS) entry which is preliminary data.</text>
</comment>
<evidence type="ECO:0000313" key="4">
    <source>
        <dbReference type="Proteomes" id="UP001387447"/>
    </source>
</evidence>
<dbReference type="Pfam" id="PF00082">
    <property type="entry name" value="Peptidase_S8"/>
    <property type="match status" value="1"/>
</dbReference>
<proteinExistence type="predicted"/>
<protein>
    <submittedName>
        <fullName evidence="3">S8 family peptidase</fullName>
    </submittedName>
</protein>
<dbReference type="InterPro" id="IPR034074">
    <property type="entry name" value="Y4bN_pept_dom"/>
</dbReference>
<evidence type="ECO:0000256" key="1">
    <source>
        <dbReference type="SAM" id="MobiDB-lite"/>
    </source>
</evidence>
<dbReference type="CDD" id="cd04847">
    <property type="entry name" value="Peptidases_S8_Subtilisin_like_2"/>
    <property type="match status" value="1"/>
</dbReference>
<reference evidence="3 4" key="1">
    <citation type="journal article" date="2024" name="Front. Microbiol.">
        <title>Transcriptomic insights into the dominance of two phototrophs throughout the water column of a tropical hypersaline-alkaline crater lake (Dziani Dzaha, Mayotte).</title>
        <authorList>
            <person name="Duperron S."/>
            <person name="Halary S."/>
            <person name="Bouly J.-P."/>
            <person name="Roussel T."/>
            <person name="Hugoni M."/>
            <person name="Bruto M."/>
            <person name="Oger P."/>
            <person name="Duval C."/>
            <person name="Woo A."/>
            <person name="Jezequiel D."/>
            <person name="Ader M."/>
            <person name="Leboulanger C."/>
            <person name="Agogue H."/>
            <person name="Grossi V."/>
            <person name="Trousselier M."/>
            <person name="Bernard C."/>
        </authorList>
    </citation>
    <scope>NUCLEOTIDE SEQUENCE [LARGE SCALE GENOMIC DNA]</scope>
    <source>
        <strain evidence="3 4">PMC 851.14</strain>
    </source>
</reference>
<feature type="domain" description="Peptidase S8/S53" evidence="2">
    <location>
        <begin position="275"/>
        <end position="612"/>
    </location>
</feature>
<feature type="region of interest" description="Disordered" evidence="1">
    <location>
        <begin position="1"/>
        <end position="36"/>
    </location>
</feature>
<accession>A0ABU9EVE9</accession>
<gene>
    <name evidence="3" type="ORF">AAEJ74_28160</name>
</gene>
<dbReference type="Proteomes" id="UP001387447">
    <property type="component" value="Unassembled WGS sequence"/>
</dbReference>
<sequence length="825" mass="93170">MSQESRDFPHIYLPENGQSENYTRPRQGGGSNLSPDRDRIAHARYLEEQIGKAIQQANQILNSRDSQLATGVPGFYLEFQIKSEETIALKSLENRKKNIELVAVKKIHDQEDMVLATVFVPESAQDYFLKKVEQYRDEDTDTDKPKNQALVARLEAVQIGTVQSLFTDVPALFPENGREVWWEVWLRKEKQGEFNQITQKLEITTKYHAISFPEREVVLAMCNWEAMARVINNSDVVAELRLAKDTPSMFLGMPNIEQEQWVDDLEKRLIAPAKHAVSICVLDSGVARIHPLLSPGLDANDMHAVEPSWGVNDSAFWRGHGTAMAGLCLYSDQLIDLLATSGQVKLFHRLESVKILPNTGQNQPELYGAITEQGVSLPEIANPHRPRVFCMAVTSSSDSTKGTPSSWSAAVDQLCFNDGEFRRLMIISAGNISQEIIAEDYLNINDVETIDNPGQAWNPLIVGAYTEKINIIDSNYQGWLPLAPGGDLSPRSRTSVTWDSQWPIRPDVVFEGGNMAFDGENPAAAIDDLCLLTTHYRPNIRMFDRMSDTSSATALASYMAARIMSEQPNYRPETIRALIVHSAEWTPAMQNHFEAASSKTARGALLRRYGYGVPDLSRALQSANNDLTLVIEDELQPFCLENSRVKTKEMKFHKLPWPSEKLEILGEAKIELKITLSYFIEPNPGERGWAYRHRYPSHGLRFKVKDSLETDNDFRWRINQAVREEKEDRRSSSHSDDHNWFLGSNTRDGGSIHSDIWYGTGVELAQKDAIAVYPVGGWWKEKQYLDRYDQMAPYSLVISIRVPGVEVDIYTPVYNLVSTSVAIET</sequence>
<dbReference type="Gene3D" id="3.40.50.200">
    <property type="entry name" value="Peptidase S8/S53 domain"/>
    <property type="match status" value="1"/>
</dbReference>
<dbReference type="InterPro" id="IPR000209">
    <property type="entry name" value="Peptidase_S8/S53_dom"/>
</dbReference>
<evidence type="ECO:0000259" key="2">
    <source>
        <dbReference type="Pfam" id="PF00082"/>
    </source>
</evidence>
<keyword evidence="4" id="KW-1185">Reference proteome</keyword>
<dbReference type="SUPFAM" id="SSF52743">
    <property type="entry name" value="Subtilisin-like"/>
    <property type="match status" value="1"/>
</dbReference>
<dbReference type="RefSeq" id="WP_046318842.1">
    <property type="nucleotide sequence ID" value="NZ_JBBWYZ010000041.1"/>
</dbReference>
<dbReference type="EMBL" id="JBBWYZ010000041">
    <property type="protein sequence ID" value="MEK9515379.1"/>
    <property type="molecule type" value="Genomic_DNA"/>
</dbReference>
<name>A0ABU9EVE9_LIMFS</name>
<organism evidence="3 4">
    <name type="scientific">Limnospira fusiformis PMC 851.14</name>
    <dbReference type="NCBI Taxonomy" id="2219512"/>
    <lineage>
        <taxon>Bacteria</taxon>
        <taxon>Bacillati</taxon>
        <taxon>Cyanobacteriota</taxon>
        <taxon>Cyanophyceae</taxon>
        <taxon>Oscillatoriophycideae</taxon>
        <taxon>Oscillatoriales</taxon>
        <taxon>Sirenicapillariaceae</taxon>
        <taxon>Limnospira</taxon>
    </lineage>
</organism>